<dbReference type="InterPro" id="IPR050090">
    <property type="entry name" value="Tyrosine_recombinase_XerCD"/>
</dbReference>
<proteinExistence type="predicted"/>
<evidence type="ECO:0000313" key="3">
    <source>
        <dbReference type="EMBL" id="MTB70929.1"/>
    </source>
</evidence>
<dbReference type="InterPro" id="IPR002104">
    <property type="entry name" value="Integrase_catalytic"/>
</dbReference>
<accession>A0A6I3IQF9</accession>
<gene>
    <name evidence="3" type="ORF">GGG17_02865</name>
</gene>
<dbReference type="InterPro" id="IPR013762">
    <property type="entry name" value="Integrase-like_cat_sf"/>
</dbReference>
<dbReference type="PANTHER" id="PTHR30349">
    <property type="entry name" value="PHAGE INTEGRASE-RELATED"/>
    <property type="match status" value="1"/>
</dbReference>
<keyword evidence="4" id="KW-1185">Reference proteome</keyword>
<dbReference type="PROSITE" id="PS51898">
    <property type="entry name" value="TYR_RECOMBINASE"/>
    <property type="match status" value="1"/>
</dbReference>
<protein>
    <submittedName>
        <fullName evidence="3">Tyrosine-type recombinase/integrase</fullName>
    </submittedName>
</protein>
<dbReference type="GO" id="GO:0003677">
    <property type="term" value="F:DNA binding"/>
    <property type="evidence" value="ECO:0007669"/>
    <property type="project" value="InterPro"/>
</dbReference>
<dbReference type="InterPro" id="IPR011010">
    <property type="entry name" value="DNA_brk_join_enz"/>
</dbReference>
<evidence type="ECO:0000259" key="2">
    <source>
        <dbReference type="PROSITE" id="PS51898"/>
    </source>
</evidence>
<name>A0A6I3IQF9_9MICO</name>
<dbReference type="PANTHER" id="PTHR30349:SF64">
    <property type="entry name" value="PROPHAGE INTEGRASE INTD-RELATED"/>
    <property type="match status" value="1"/>
</dbReference>
<dbReference type="AlphaFoldDB" id="A0A6I3IQF9"/>
<evidence type="ECO:0000256" key="1">
    <source>
        <dbReference type="ARBA" id="ARBA00023172"/>
    </source>
</evidence>
<dbReference type="EMBL" id="WLVL01000016">
    <property type="protein sequence ID" value="MTB70929.1"/>
    <property type="molecule type" value="Genomic_DNA"/>
</dbReference>
<reference evidence="3 4" key="1">
    <citation type="submission" date="2019-11" db="EMBL/GenBank/DDBJ databases">
        <title>Whole genome sequencing identifies a novel species of the genus Arsenicicoccus isolated from human blood.</title>
        <authorList>
            <person name="Jeong J.H."/>
            <person name="Kweon O.J."/>
            <person name="Kim H.R."/>
            <person name="Kim T.-H."/>
            <person name="Ha S.-M."/>
            <person name="Lee M.-K."/>
        </authorList>
    </citation>
    <scope>NUCLEOTIDE SEQUENCE [LARGE SCALE GENOMIC DNA]</scope>
    <source>
        <strain evidence="3 4">MKL-02</strain>
    </source>
</reference>
<dbReference type="SUPFAM" id="SSF56349">
    <property type="entry name" value="DNA breaking-rejoining enzymes"/>
    <property type="match status" value="1"/>
</dbReference>
<organism evidence="3 4">
    <name type="scientific">Arsenicicoccus cauae</name>
    <dbReference type="NCBI Taxonomy" id="2663847"/>
    <lineage>
        <taxon>Bacteria</taxon>
        <taxon>Bacillati</taxon>
        <taxon>Actinomycetota</taxon>
        <taxon>Actinomycetes</taxon>
        <taxon>Micrococcales</taxon>
        <taxon>Intrasporangiaceae</taxon>
        <taxon>Arsenicicoccus</taxon>
    </lineage>
</organism>
<keyword evidence="1" id="KW-0233">DNA recombination</keyword>
<dbReference type="Pfam" id="PF00589">
    <property type="entry name" value="Phage_integrase"/>
    <property type="match status" value="1"/>
</dbReference>
<feature type="domain" description="Tyr recombinase" evidence="2">
    <location>
        <begin position="1"/>
        <end position="154"/>
    </location>
</feature>
<dbReference type="Proteomes" id="UP000431092">
    <property type="component" value="Unassembled WGS sequence"/>
</dbReference>
<dbReference type="CDD" id="cd01189">
    <property type="entry name" value="INT_ICEBs1_C_like"/>
    <property type="match status" value="1"/>
</dbReference>
<dbReference type="GO" id="GO:0015074">
    <property type="term" value="P:DNA integration"/>
    <property type="evidence" value="ECO:0007669"/>
    <property type="project" value="InterPro"/>
</dbReference>
<dbReference type="GO" id="GO:0006310">
    <property type="term" value="P:DNA recombination"/>
    <property type="evidence" value="ECO:0007669"/>
    <property type="project" value="UniProtKB-KW"/>
</dbReference>
<evidence type="ECO:0000313" key="4">
    <source>
        <dbReference type="Proteomes" id="UP000431092"/>
    </source>
</evidence>
<sequence>MLRGARPPVGSLSSNCCSSTNCLLRRSVSVVGSRLVWTTPKTHQVRSVPVPPALMRHVEEQCRGKGPEELVFTSPRGGPLRLNNWRRRVFDPAVERAGLVDLTPHDLRHTAASLAIASGANVKAVQQMRGHTSAAMTLDVYAGVFPDDLDAVGRSLDALVPAQGVPQMCHNGSSEALGLLAIDPGKGL</sequence>
<comment type="caution">
    <text evidence="3">The sequence shown here is derived from an EMBL/GenBank/DDBJ whole genome shotgun (WGS) entry which is preliminary data.</text>
</comment>
<dbReference type="Gene3D" id="1.10.443.10">
    <property type="entry name" value="Intergrase catalytic core"/>
    <property type="match status" value="1"/>
</dbReference>